<dbReference type="RefSeq" id="WP_183700248.1">
    <property type="nucleotide sequence ID" value="NZ_JACHFE010000002.1"/>
</dbReference>
<keyword evidence="2" id="KW-0863">Zinc-finger</keyword>
<keyword evidence="7" id="KW-1185">Reference proteome</keyword>
<dbReference type="PANTHER" id="PTHR38777:SF1">
    <property type="entry name" value="DNAK SUPPRESSOR PROTEIN"/>
    <property type="match status" value="1"/>
</dbReference>
<evidence type="ECO:0000313" key="7">
    <source>
        <dbReference type="Proteomes" id="UP000591735"/>
    </source>
</evidence>
<feature type="zinc finger region" description="dksA C4-type" evidence="4">
    <location>
        <begin position="35"/>
        <end position="59"/>
    </location>
</feature>
<feature type="domain" description="Zinc finger DksA/TraR C4-type" evidence="5">
    <location>
        <begin position="34"/>
        <end position="61"/>
    </location>
</feature>
<organism evidence="6 7">
    <name type="scientific">Marinobacter oulmenensis</name>
    <dbReference type="NCBI Taxonomy" id="643747"/>
    <lineage>
        <taxon>Bacteria</taxon>
        <taxon>Pseudomonadati</taxon>
        <taxon>Pseudomonadota</taxon>
        <taxon>Gammaproteobacteria</taxon>
        <taxon>Pseudomonadales</taxon>
        <taxon>Marinobacteraceae</taxon>
        <taxon>Marinobacter</taxon>
    </lineage>
</organism>
<dbReference type="InterPro" id="IPR000962">
    <property type="entry name" value="Znf_DskA_TraR"/>
</dbReference>
<accession>A0A840UH14</accession>
<comment type="caution">
    <text evidence="6">The sequence shown here is derived from an EMBL/GenBank/DDBJ whole genome shotgun (WGS) entry which is preliminary data.</text>
</comment>
<dbReference type="PANTHER" id="PTHR38777">
    <property type="entry name" value="FELS-2 PROPHAGE PROTEIN"/>
    <property type="match status" value="1"/>
</dbReference>
<evidence type="ECO:0000313" key="6">
    <source>
        <dbReference type="EMBL" id="MBB5320446.1"/>
    </source>
</evidence>
<dbReference type="GO" id="GO:0008270">
    <property type="term" value="F:zinc ion binding"/>
    <property type="evidence" value="ECO:0007669"/>
    <property type="project" value="UniProtKB-KW"/>
</dbReference>
<keyword evidence="3" id="KW-0862">Zinc</keyword>
<keyword evidence="1" id="KW-0479">Metal-binding</keyword>
<dbReference type="PROSITE" id="PS51128">
    <property type="entry name" value="ZF_DKSA_2"/>
    <property type="match status" value="1"/>
</dbReference>
<gene>
    <name evidence="6" type="ORF">HNR38_000918</name>
</gene>
<reference evidence="6 7" key="1">
    <citation type="submission" date="2020-08" db="EMBL/GenBank/DDBJ databases">
        <title>Genomic Encyclopedia of Type Strains, Phase IV (KMG-IV): sequencing the most valuable type-strain genomes for metagenomic binning, comparative biology and taxonomic classification.</title>
        <authorList>
            <person name="Goeker M."/>
        </authorList>
    </citation>
    <scope>NUCLEOTIDE SEQUENCE [LARGE SCALE GENOMIC DNA]</scope>
    <source>
        <strain evidence="6 7">DSM 22359</strain>
    </source>
</reference>
<name>A0A840UH14_9GAMM</name>
<evidence type="ECO:0000256" key="4">
    <source>
        <dbReference type="PROSITE-ProRule" id="PRU00510"/>
    </source>
</evidence>
<dbReference type="Pfam" id="PF01258">
    <property type="entry name" value="zf-dskA_traR"/>
    <property type="match status" value="1"/>
</dbReference>
<dbReference type="SUPFAM" id="SSF57716">
    <property type="entry name" value="Glucocorticoid receptor-like (DNA-binding domain)"/>
    <property type="match status" value="1"/>
</dbReference>
<evidence type="ECO:0000256" key="3">
    <source>
        <dbReference type="ARBA" id="ARBA00022833"/>
    </source>
</evidence>
<dbReference type="AlphaFoldDB" id="A0A840UH14"/>
<protein>
    <submittedName>
        <fullName evidence="6">Phage/conjugal plasmid C-4 type zinc finger TraR family protein</fullName>
    </submittedName>
</protein>
<evidence type="ECO:0000256" key="1">
    <source>
        <dbReference type="ARBA" id="ARBA00022723"/>
    </source>
</evidence>
<dbReference type="Gene3D" id="1.20.120.910">
    <property type="entry name" value="DksA, coiled-coil domain"/>
    <property type="match status" value="1"/>
</dbReference>
<evidence type="ECO:0000259" key="5">
    <source>
        <dbReference type="Pfam" id="PF01258"/>
    </source>
</evidence>
<dbReference type="EMBL" id="JACHFE010000002">
    <property type="protein sequence ID" value="MBB5320446.1"/>
    <property type="molecule type" value="Genomic_DNA"/>
</dbReference>
<dbReference type="GO" id="GO:1900378">
    <property type="term" value="P:positive regulation of secondary metabolite biosynthetic process"/>
    <property type="evidence" value="ECO:0007669"/>
    <property type="project" value="TreeGrafter"/>
</dbReference>
<sequence length="71" mass="7728">MDKADIAGELIDETTAANIAKQTRALQPANNTPDCLECGEEIPAARREALPGCAHCIECQQLLDTANRNYR</sequence>
<evidence type="ECO:0000256" key="2">
    <source>
        <dbReference type="ARBA" id="ARBA00022771"/>
    </source>
</evidence>
<dbReference type="Proteomes" id="UP000591735">
    <property type="component" value="Unassembled WGS sequence"/>
</dbReference>
<proteinExistence type="predicted"/>